<evidence type="ECO:0000313" key="2">
    <source>
        <dbReference type="EMBL" id="EKD12958.1"/>
    </source>
</evidence>
<keyword evidence="3" id="KW-1185">Reference proteome</keyword>
<dbReference type="KEGG" id="mbe:MBM_08912"/>
<gene>
    <name evidence="2" type="ORF">MBM_08912</name>
</gene>
<evidence type="ECO:0000313" key="3">
    <source>
        <dbReference type="Proteomes" id="UP000006753"/>
    </source>
</evidence>
<dbReference type="InParanoid" id="K1WW95"/>
<dbReference type="EMBL" id="JH921453">
    <property type="protein sequence ID" value="EKD12958.1"/>
    <property type="molecule type" value="Genomic_DNA"/>
</dbReference>
<organism evidence="2 3">
    <name type="scientific">Marssonina brunnea f. sp. multigermtubi (strain MB_m1)</name>
    <name type="common">Marssonina leaf spot fungus</name>
    <dbReference type="NCBI Taxonomy" id="1072389"/>
    <lineage>
        <taxon>Eukaryota</taxon>
        <taxon>Fungi</taxon>
        <taxon>Dikarya</taxon>
        <taxon>Ascomycota</taxon>
        <taxon>Pezizomycotina</taxon>
        <taxon>Leotiomycetes</taxon>
        <taxon>Helotiales</taxon>
        <taxon>Drepanopezizaceae</taxon>
        <taxon>Drepanopeziza</taxon>
    </lineage>
</organism>
<dbReference type="Proteomes" id="UP000006753">
    <property type="component" value="Unassembled WGS sequence"/>
</dbReference>
<dbReference type="HOGENOM" id="CLU_1570964_0_0_1"/>
<protein>
    <submittedName>
        <fullName evidence="2">Uncharacterized protein</fullName>
    </submittedName>
</protein>
<keyword evidence="1" id="KW-0732">Signal</keyword>
<feature type="chain" id="PRO_5003854751" evidence="1">
    <location>
        <begin position="19"/>
        <end position="170"/>
    </location>
</feature>
<name>K1WW95_MARBU</name>
<evidence type="ECO:0000256" key="1">
    <source>
        <dbReference type="SAM" id="SignalP"/>
    </source>
</evidence>
<accession>K1WW95</accession>
<feature type="signal peptide" evidence="1">
    <location>
        <begin position="1"/>
        <end position="18"/>
    </location>
</feature>
<reference evidence="2 3" key="1">
    <citation type="journal article" date="2012" name="BMC Genomics">
        <title>Sequencing the genome of Marssonina brunnea reveals fungus-poplar co-evolution.</title>
        <authorList>
            <person name="Zhu S."/>
            <person name="Cao Y.-Z."/>
            <person name="Jiang C."/>
            <person name="Tan B.-Y."/>
            <person name="Wang Z."/>
            <person name="Feng S."/>
            <person name="Zhang L."/>
            <person name="Su X.-H."/>
            <person name="Brejova B."/>
            <person name="Vinar T."/>
            <person name="Xu M."/>
            <person name="Wang M.-X."/>
            <person name="Zhang S.-G."/>
            <person name="Huang M.-R."/>
            <person name="Wu R."/>
            <person name="Zhou Y."/>
        </authorList>
    </citation>
    <scope>NUCLEOTIDE SEQUENCE [LARGE SCALE GENOMIC DNA]</scope>
    <source>
        <strain evidence="2 3">MB_m1</strain>
    </source>
</reference>
<dbReference type="AlphaFoldDB" id="K1WW95"/>
<proteinExistence type="predicted"/>
<sequence>MSLLATVVFVLEIPRVTSHHEVLPQLSCNRTDPQRPHTRPYQVDPRQNERQAHNCISSHHPPHGRPFPRRLHETGHGFVVRFWAADDGVGGEPLDGSDAAVLDDLDAEEETRDGYLGGERWSAVGGAGGGVGMRVEEGDQFNDVQHMPWNAKWARRDILMAERGFSQAQS</sequence>